<dbReference type="SUPFAM" id="SSF56176">
    <property type="entry name" value="FAD-binding/transporter-associated domain-like"/>
    <property type="match status" value="1"/>
</dbReference>
<dbReference type="PROSITE" id="PS51318">
    <property type="entry name" value="TAT"/>
    <property type="match status" value="1"/>
</dbReference>
<dbReference type="InterPro" id="IPR006311">
    <property type="entry name" value="TAT_signal"/>
</dbReference>
<dbReference type="PROSITE" id="PS51387">
    <property type="entry name" value="FAD_PCMH"/>
    <property type="match status" value="1"/>
</dbReference>
<dbReference type="Pfam" id="PF01565">
    <property type="entry name" value="FAD_binding_4"/>
    <property type="match status" value="1"/>
</dbReference>
<keyword evidence="9" id="KW-1185">Reference proteome</keyword>
<dbReference type="InterPro" id="IPR016169">
    <property type="entry name" value="FAD-bd_PCMH_sub2"/>
</dbReference>
<dbReference type="InterPro" id="IPR006094">
    <property type="entry name" value="Oxid_FAD_bind_N"/>
</dbReference>
<feature type="domain" description="FAD-binding PCMH-type" evidence="7">
    <location>
        <begin position="75"/>
        <end position="255"/>
    </location>
</feature>
<evidence type="ECO:0000313" key="8">
    <source>
        <dbReference type="EMBL" id="GAA2333924.1"/>
    </source>
</evidence>
<keyword evidence="5" id="KW-0560">Oxidoreductase</keyword>
<comment type="similarity">
    <text evidence="2">Belongs to the oxygen-dependent FAD-linked oxidoreductase family.</text>
</comment>
<evidence type="ECO:0000256" key="5">
    <source>
        <dbReference type="ARBA" id="ARBA00023002"/>
    </source>
</evidence>
<dbReference type="Gene3D" id="3.40.462.20">
    <property type="match status" value="1"/>
</dbReference>
<reference evidence="9" key="1">
    <citation type="journal article" date="2019" name="Int. J. Syst. Evol. Microbiol.">
        <title>The Global Catalogue of Microorganisms (GCM) 10K type strain sequencing project: providing services to taxonomists for standard genome sequencing and annotation.</title>
        <authorList>
            <consortium name="The Broad Institute Genomics Platform"/>
            <consortium name="The Broad Institute Genome Sequencing Center for Infectious Disease"/>
            <person name="Wu L."/>
            <person name="Ma J."/>
        </authorList>
    </citation>
    <scope>NUCLEOTIDE SEQUENCE [LARGE SCALE GENOMIC DNA]</scope>
    <source>
        <strain evidence="9">JCM 4316</strain>
    </source>
</reference>
<dbReference type="InterPro" id="IPR012951">
    <property type="entry name" value="BBE"/>
</dbReference>
<comment type="caution">
    <text evidence="8">The sequence shown here is derived from an EMBL/GenBank/DDBJ whole genome shotgun (WGS) entry which is preliminary data.</text>
</comment>
<evidence type="ECO:0000259" key="7">
    <source>
        <dbReference type="PROSITE" id="PS51387"/>
    </source>
</evidence>
<organism evidence="8 9">
    <name type="scientific">Streptomyces cuspidosporus</name>
    <dbReference type="NCBI Taxonomy" id="66882"/>
    <lineage>
        <taxon>Bacteria</taxon>
        <taxon>Bacillati</taxon>
        <taxon>Actinomycetota</taxon>
        <taxon>Actinomycetes</taxon>
        <taxon>Kitasatosporales</taxon>
        <taxon>Streptomycetaceae</taxon>
        <taxon>Streptomyces</taxon>
    </lineage>
</organism>
<dbReference type="RefSeq" id="WP_346173859.1">
    <property type="nucleotide sequence ID" value="NZ_BAAASD010000005.1"/>
</dbReference>
<proteinExistence type="inferred from homology"/>
<evidence type="ECO:0000256" key="6">
    <source>
        <dbReference type="SAM" id="SignalP"/>
    </source>
</evidence>
<protein>
    <submittedName>
        <fullName evidence="8">FAD-binding protein</fullName>
    </submittedName>
</protein>
<dbReference type="PANTHER" id="PTHR42973">
    <property type="entry name" value="BINDING OXIDOREDUCTASE, PUTATIVE (AFU_ORTHOLOGUE AFUA_1G17690)-RELATED"/>
    <property type="match status" value="1"/>
</dbReference>
<feature type="chain" id="PRO_5045745790" evidence="6">
    <location>
        <begin position="33"/>
        <end position="557"/>
    </location>
</feature>
<dbReference type="EMBL" id="BAAASD010000005">
    <property type="protein sequence ID" value="GAA2333924.1"/>
    <property type="molecule type" value="Genomic_DNA"/>
</dbReference>
<feature type="signal peptide" evidence="6">
    <location>
        <begin position="1"/>
        <end position="32"/>
    </location>
</feature>
<evidence type="ECO:0000256" key="3">
    <source>
        <dbReference type="ARBA" id="ARBA00022630"/>
    </source>
</evidence>
<accession>A0ABP5SPB3</accession>
<name>A0ABP5SPB3_9ACTN</name>
<dbReference type="PANTHER" id="PTHR42973:SF39">
    <property type="entry name" value="FAD-BINDING PCMH-TYPE DOMAIN-CONTAINING PROTEIN"/>
    <property type="match status" value="1"/>
</dbReference>
<evidence type="ECO:0000313" key="9">
    <source>
        <dbReference type="Proteomes" id="UP001500253"/>
    </source>
</evidence>
<dbReference type="Gene3D" id="3.30.465.10">
    <property type="match status" value="1"/>
</dbReference>
<dbReference type="InterPro" id="IPR050416">
    <property type="entry name" value="FAD-linked_Oxidoreductase"/>
</dbReference>
<evidence type="ECO:0000256" key="4">
    <source>
        <dbReference type="ARBA" id="ARBA00022827"/>
    </source>
</evidence>
<keyword evidence="4" id="KW-0274">FAD</keyword>
<keyword evidence="6" id="KW-0732">Signal</keyword>
<evidence type="ECO:0000256" key="2">
    <source>
        <dbReference type="ARBA" id="ARBA00005466"/>
    </source>
</evidence>
<gene>
    <name evidence="8" type="ORF">GCM10010246_17130</name>
</gene>
<keyword evidence="3" id="KW-0285">Flavoprotein</keyword>
<sequence>MGSTDEHNRRTVLRAASAAGAGLALTPSAASAAGAAGAAGEATCASDWLPEGPLRVSPADPRYDHLIARGASNRFRGRPDRVYLVGSTEQVVRAVQEAVRSGARLAVRSGGHCFEDFVDNPGVKAVIDMSPMREVSFDPRRRAFAVEAGATLGEVYRKLYLGWGVTLPAGYHAEVGAGGHVPGGGYGPLCRLFGLVSDYLYAVEAVVVDRAGTARAVVATREEDDPHRDLWWAHTGGGGGNFGVVTRFWFRSPEATDGTDATRMLPTPTRTALTFTADWSWQGMDEARFTRMVRNHGEWAERHGTADDPYAALYAEFALTRRAAGAHLLLGQVTAEPGEDRRLLDGFLHAISAGTNRPTNLVIRRLPWLTAALNGSGEAVGDWHIKIKSAFLRRRLTDHQIAAVHHHLTRADTDVIAGSVVLNTYGGAVNTLSPTATAMPHRDSVLKLSCLASWSAPDQAAEYLAWIRACYRDLFAATGGVPVPNKTTDGAFINYPDTDLADPRWNTSDTPWQTLYYKTNHARLRAAKTRWDPRDVFHHALSIRPARGGGADGMTAR</sequence>
<dbReference type="InterPro" id="IPR036318">
    <property type="entry name" value="FAD-bd_PCMH-like_sf"/>
</dbReference>
<dbReference type="Proteomes" id="UP001500253">
    <property type="component" value="Unassembled WGS sequence"/>
</dbReference>
<dbReference type="Pfam" id="PF08031">
    <property type="entry name" value="BBE"/>
    <property type="match status" value="1"/>
</dbReference>
<dbReference type="InterPro" id="IPR016166">
    <property type="entry name" value="FAD-bd_PCMH"/>
</dbReference>
<evidence type="ECO:0000256" key="1">
    <source>
        <dbReference type="ARBA" id="ARBA00001974"/>
    </source>
</evidence>
<comment type="cofactor">
    <cofactor evidence="1">
        <name>FAD</name>
        <dbReference type="ChEBI" id="CHEBI:57692"/>
    </cofactor>
</comment>